<comment type="caution">
    <text evidence="8">The sequence shown here is derived from an EMBL/GenBank/DDBJ whole genome shotgun (WGS) entry which is preliminary data.</text>
</comment>
<feature type="transmembrane region" description="Helical" evidence="7">
    <location>
        <begin position="158"/>
        <end position="178"/>
    </location>
</feature>
<comment type="subcellular location">
    <subcellularLocation>
        <location evidence="1">Cell membrane</location>
        <topology evidence="1">Multi-pass membrane protein</topology>
    </subcellularLocation>
</comment>
<dbReference type="PANTHER" id="PTHR30509">
    <property type="entry name" value="P-HYDROXYBENZOIC ACID EFFLUX PUMP SUBUNIT-RELATED"/>
    <property type="match status" value="1"/>
</dbReference>
<reference evidence="9" key="1">
    <citation type="journal article" date="2019" name="Int. J. Syst. Evol. Microbiol.">
        <title>The Global Catalogue of Microorganisms (GCM) 10K type strain sequencing project: providing services to taxonomists for standard genome sequencing and annotation.</title>
        <authorList>
            <consortium name="The Broad Institute Genomics Platform"/>
            <consortium name="The Broad Institute Genome Sequencing Center for Infectious Disease"/>
            <person name="Wu L."/>
            <person name="Ma J."/>
        </authorList>
    </citation>
    <scope>NUCLEOTIDE SEQUENCE [LARGE SCALE GENOMIC DNA]</scope>
    <source>
        <strain evidence="9">KCTC 52640</strain>
    </source>
</reference>
<feature type="transmembrane region" description="Helical" evidence="7">
    <location>
        <begin position="83"/>
        <end position="101"/>
    </location>
</feature>
<keyword evidence="6 7" id="KW-0472">Membrane</keyword>
<keyword evidence="5 7" id="KW-1133">Transmembrane helix</keyword>
<name>A0ABV7ERB4_9GAMM</name>
<keyword evidence="4 7" id="KW-0812">Transmembrane</keyword>
<dbReference type="RefSeq" id="WP_380689569.1">
    <property type="nucleotide sequence ID" value="NZ_JBHRSS010000004.1"/>
</dbReference>
<dbReference type="EMBL" id="JBHRSS010000004">
    <property type="protein sequence ID" value="MFC3104436.1"/>
    <property type="molecule type" value="Genomic_DNA"/>
</dbReference>
<protein>
    <submittedName>
        <fullName evidence="8">FUSC family protein</fullName>
    </submittedName>
</protein>
<dbReference type="Proteomes" id="UP001595462">
    <property type="component" value="Unassembled WGS sequence"/>
</dbReference>
<evidence type="ECO:0000256" key="1">
    <source>
        <dbReference type="ARBA" id="ARBA00004651"/>
    </source>
</evidence>
<keyword evidence="9" id="KW-1185">Reference proteome</keyword>
<dbReference type="InterPro" id="IPR006726">
    <property type="entry name" value="PHBA_efflux_AaeB/fusaric-R"/>
</dbReference>
<proteinExistence type="predicted"/>
<organism evidence="8 9">
    <name type="scientific">Salinisphaera aquimarina</name>
    <dbReference type="NCBI Taxonomy" id="2094031"/>
    <lineage>
        <taxon>Bacteria</taxon>
        <taxon>Pseudomonadati</taxon>
        <taxon>Pseudomonadota</taxon>
        <taxon>Gammaproteobacteria</taxon>
        <taxon>Salinisphaerales</taxon>
        <taxon>Salinisphaeraceae</taxon>
        <taxon>Salinisphaera</taxon>
    </lineage>
</organism>
<keyword evidence="3" id="KW-1003">Cell membrane</keyword>
<evidence type="ECO:0000313" key="8">
    <source>
        <dbReference type="EMBL" id="MFC3104436.1"/>
    </source>
</evidence>
<evidence type="ECO:0000256" key="3">
    <source>
        <dbReference type="ARBA" id="ARBA00022475"/>
    </source>
</evidence>
<evidence type="ECO:0000256" key="4">
    <source>
        <dbReference type="ARBA" id="ARBA00022692"/>
    </source>
</evidence>
<sequence>MSAEPARRNPIARALHQLRSPYYRYRNARYLHAVRVAVAMLFSIALTSGLGIPHGFWASVTLLVVIGGLQHHGNIRKKAAERGLATAIGAALGLLLIAQHTLIGSVAFTYVLVSLLAGVCAYFAVGKAGYIALLTAITLSIVAGHGDNPIDIGLWRAFNVAIGTVIALVFSFAFPLYATYDWRFRLAENLRECARLYPRVMMGEPMTAQEQVYNFARLSGRLVKLRSLIAPAAKELNVAPAQLEEIQRLHRSIISALEMLAVAAAHRPAAVEWGATGDVLAAPRSTIRRRLLAMSRALRSGDMRRLQKMDRRIVEPAGGPTPDRTLHYELQGSYWLAQRLSEQVEQMSTLITGLHLK</sequence>
<evidence type="ECO:0000256" key="2">
    <source>
        <dbReference type="ARBA" id="ARBA00022448"/>
    </source>
</evidence>
<accession>A0ABV7ERB4</accession>
<evidence type="ECO:0000256" key="5">
    <source>
        <dbReference type="ARBA" id="ARBA00022989"/>
    </source>
</evidence>
<evidence type="ECO:0000256" key="6">
    <source>
        <dbReference type="ARBA" id="ARBA00023136"/>
    </source>
</evidence>
<evidence type="ECO:0000313" key="9">
    <source>
        <dbReference type="Proteomes" id="UP001595462"/>
    </source>
</evidence>
<dbReference type="Pfam" id="PF04632">
    <property type="entry name" value="FUSC"/>
    <property type="match status" value="1"/>
</dbReference>
<keyword evidence="2" id="KW-0813">Transport</keyword>
<evidence type="ECO:0000256" key="7">
    <source>
        <dbReference type="SAM" id="Phobius"/>
    </source>
</evidence>
<feature type="transmembrane region" description="Helical" evidence="7">
    <location>
        <begin position="30"/>
        <end position="48"/>
    </location>
</feature>
<gene>
    <name evidence="8" type="ORF">ACFOSU_11100</name>
</gene>
<dbReference type="PANTHER" id="PTHR30509:SF9">
    <property type="entry name" value="MULTIDRUG RESISTANCE PROTEIN MDTO"/>
    <property type="match status" value="1"/>
</dbReference>